<dbReference type="EMBL" id="JAEAOA010001563">
    <property type="protein sequence ID" value="KAK3598197.1"/>
    <property type="molecule type" value="Genomic_DNA"/>
</dbReference>
<dbReference type="Proteomes" id="UP001195483">
    <property type="component" value="Unassembled WGS sequence"/>
</dbReference>
<accession>A0AAE0SUD2</accession>
<organism evidence="1 2">
    <name type="scientific">Potamilus streckersoni</name>
    <dbReference type="NCBI Taxonomy" id="2493646"/>
    <lineage>
        <taxon>Eukaryota</taxon>
        <taxon>Metazoa</taxon>
        <taxon>Spiralia</taxon>
        <taxon>Lophotrochozoa</taxon>
        <taxon>Mollusca</taxon>
        <taxon>Bivalvia</taxon>
        <taxon>Autobranchia</taxon>
        <taxon>Heteroconchia</taxon>
        <taxon>Palaeoheterodonta</taxon>
        <taxon>Unionida</taxon>
        <taxon>Unionoidea</taxon>
        <taxon>Unionidae</taxon>
        <taxon>Ambleminae</taxon>
        <taxon>Lampsilini</taxon>
        <taxon>Potamilus</taxon>
    </lineage>
</organism>
<gene>
    <name evidence="1" type="ORF">CHS0354_026190</name>
</gene>
<reference evidence="1" key="3">
    <citation type="submission" date="2023-05" db="EMBL/GenBank/DDBJ databases">
        <authorList>
            <person name="Smith C.H."/>
        </authorList>
    </citation>
    <scope>NUCLEOTIDE SEQUENCE</scope>
    <source>
        <strain evidence="1">CHS0354</strain>
        <tissue evidence="1">Mantle</tissue>
    </source>
</reference>
<dbReference type="AlphaFoldDB" id="A0AAE0SUD2"/>
<sequence length="118" mass="13874">ERIGRHFFLFQNELDDSMMVWNTHILRSNRNNSPSSRPLTLHLLPDMENVDHLCDVSECAEEIIFPCEEELFEFCCLHMEENNWTLPKAIAEEIDLYFTFLQLAFNTTVTGLMPDSNF</sequence>
<reference evidence="1" key="2">
    <citation type="journal article" date="2021" name="Genome Biol. Evol.">
        <title>Developing a high-quality reference genome for a parasitic bivalve with doubly uniparental inheritance (Bivalvia: Unionida).</title>
        <authorList>
            <person name="Smith C.H."/>
        </authorList>
    </citation>
    <scope>NUCLEOTIDE SEQUENCE</scope>
    <source>
        <strain evidence="1">CHS0354</strain>
        <tissue evidence="1">Mantle</tissue>
    </source>
</reference>
<protein>
    <submittedName>
        <fullName evidence="1">Uncharacterized protein</fullName>
    </submittedName>
</protein>
<evidence type="ECO:0000313" key="2">
    <source>
        <dbReference type="Proteomes" id="UP001195483"/>
    </source>
</evidence>
<reference evidence="1" key="1">
    <citation type="journal article" date="2021" name="Genome Biol. Evol.">
        <title>A High-Quality Reference Genome for a Parasitic Bivalve with Doubly Uniparental Inheritance (Bivalvia: Unionida).</title>
        <authorList>
            <person name="Smith C.H."/>
        </authorList>
    </citation>
    <scope>NUCLEOTIDE SEQUENCE</scope>
    <source>
        <strain evidence="1">CHS0354</strain>
    </source>
</reference>
<keyword evidence="2" id="KW-1185">Reference proteome</keyword>
<evidence type="ECO:0000313" key="1">
    <source>
        <dbReference type="EMBL" id="KAK3598197.1"/>
    </source>
</evidence>
<feature type="non-terminal residue" evidence="1">
    <location>
        <position position="1"/>
    </location>
</feature>
<name>A0AAE0SUD2_9BIVA</name>
<comment type="caution">
    <text evidence="1">The sequence shown here is derived from an EMBL/GenBank/DDBJ whole genome shotgun (WGS) entry which is preliminary data.</text>
</comment>
<proteinExistence type="predicted"/>